<evidence type="ECO:0000313" key="3">
    <source>
        <dbReference type="Proteomes" id="UP001057753"/>
    </source>
</evidence>
<dbReference type="SUPFAM" id="SSF48452">
    <property type="entry name" value="TPR-like"/>
    <property type="match status" value="1"/>
</dbReference>
<keyword evidence="1" id="KW-0802">TPR repeat</keyword>
<gene>
    <name evidence="2" type="ORF">HXA33_01240</name>
</gene>
<dbReference type="Proteomes" id="UP001057753">
    <property type="component" value="Unassembled WGS sequence"/>
</dbReference>
<accession>A0A9Q4AZA9</accession>
<feature type="repeat" description="TPR" evidence="1">
    <location>
        <begin position="367"/>
        <end position="400"/>
    </location>
</feature>
<dbReference type="InterPro" id="IPR011990">
    <property type="entry name" value="TPR-like_helical_dom_sf"/>
</dbReference>
<dbReference type="EMBL" id="JABXYM010000001">
    <property type="protein sequence ID" value="MCR6095172.1"/>
    <property type="molecule type" value="Genomic_DNA"/>
</dbReference>
<comment type="caution">
    <text evidence="2">The sequence shown here is derived from an EMBL/GenBank/DDBJ whole genome shotgun (WGS) entry which is preliminary data.</text>
</comment>
<evidence type="ECO:0000256" key="1">
    <source>
        <dbReference type="PROSITE-ProRule" id="PRU00339"/>
    </source>
</evidence>
<dbReference type="RefSeq" id="WP_078579210.1">
    <property type="nucleotide sequence ID" value="NZ_JABXYM010000001.1"/>
</dbReference>
<dbReference type="OrthoDB" id="2957368at2"/>
<sequence>MSQKFKTFIIQIVVVNDGICSKMTLNRKKSGEVYIQGEDEGILIEKIASENVAEMLNEWYSMIVQHNVKKAVEIKNEIEQTLPFMEENQNLVIYFTLLDFRHKMMIRNIHDLKDDLNYFEEQNINQTDTIIEYYYYFFAGQYNFYNRNFMQAIKNYELAENKLKLVSDPIEEAEFHYHLGQAYYRIEQHFLSLNHAKKALKIFGEFENYLEKELNSEMLLAANLVDLCHYDKAYSYYYTALKKAEEGNFKLSIALANFNLGLCYQRQMTYDLSITHFEEALKISEYSESSRGVRGIYELAYTLYKAKRNEEGHQLLLSGMERAKREEQKEALTKFKVIHACYELQSIPIIISLLDELGKFQLWTDVVELSYEIGVVFEERGNYEGAMKFYKKAVQAKTEVHKMSEVII</sequence>
<keyword evidence="3" id="KW-1185">Reference proteome</keyword>
<evidence type="ECO:0000313" key="2">
    <source>
        <dbReference type="EMBL" id="MCR6095172.1"/>
    </source>
</evidence>
<dbReference type="Pfam" id="PF18801">
    <property type="entry name" value="RapH_N"/>
    <property type="match status" value="1"/>
</dbReference>
<dbReference type="PROSITE" id="PS50005">
    <property type="entry name" value="TPR"/>
    <property type="match status" value="2"/>
</dbReference>
<organism evidence="2 3">
    <name type="scientific">Salipaludibacillus agaradhaerens</name>
    <name type="common">Bacillus agaradhaerens</name>
    <dbReference type="NCBI Taxonomy" id="76935"/>
    <lineage>
        <taxon>Bacteria</taxon>
        <taxon>Bacillati</taxon>
        <taxon>Bacillota</taxon>
        <taxon>Bacilli</taxon>
        <taxon>Bacillales</taxon>
        <taxon>Bacillaceae</taxon>
    </lineage>
</organism>
<reference evidence="2" key="1">
    <citation type="submission" date="2020-06" db="EMBL/GenBank/DDBJ databases">
        <title>Insight into the genomes of haloalkaliphilic bacilli from Kenyan soda lakes.</title>
        <authorList>
            <person name="Mwirichia R."/>
            <person name="Villamizar G.C."/>
            <person name="Poehlein A."/>
            <person name="Mugweru J."/>
            <person name="Kipnyargis A."/>
            <person name="Kiplimo D."/>
            <person name="Orwa P."/>
            <person name="Daniel R."/>
        </authorList>
    </citation>
    <scope>NUCLEOTIDE SEQUENCE</scope>
    <source>
        <strain evidence="2">B1096_S55</strain>
    </source>
</reference>
<name>A0A9Q4AZA9_SALAG</name>
<protein>
    <submittedName>
        <fullName evidence="2">Tetratricopeptide repeat protein</fullName>
    </submittedName>
</protein>
<dbReference type="SMART" id="SM00028">
    <property type="entry name" value="TPR"/>
    <property type="match status" value="4"/>
</dbReference>
<dbReference type="AlphaFoldDB" id="A0A9Q4AZA9"/>
<dbReference type="Gene3D" id="1.25.40.10">
    <property type="entry name" value="Tetratricopeptide repeat domain"/>
    <property type="match status" value="1"/>
</dbReference>
<dbReference type="InterPro" id="IPR019734">
    <property type="entry name" value="TPR_rpt"/>
</dbReference>
<feature type="repeat" description="TPR" evidence="1">
    <location>
        <begin position="254"/>
        <end position="287"/>
    </location>
</feature>
<proteinExistence type="predicted"/>